<evidence type="ECO:0000256" key="10">
    <source>
        <dbReference type="ARBA" id="ARBA00023002"/>
    </source>
</evidence>
<dbReference type="GO" id="GO:0005789">
    <property type="term" value="C:endoplasmic reticulum membrane"/>
    <property type="evidence" value="ECO:0007669"/>
    <property type="project" value="UniProtKB-SubCell"/>
</dbReference>
<protein>
    <recommendedName>
        <fullName evidence="18">Flavin-containing monooxygenase</fullName>
        <ecNumber evidence="18">1.-.-.-</ecNumber>
    </recommendedName>
</protein>
<dbReference type="GO" id="GO:0050661">
    <property type="term" value="F:NADP binding"/>
    <property type="evidence" value="ECO:0007669"/>
    <property type="project" value="InterPro"/>
</dbReference>
<dbReference type="GO" id="GO:0034899">
    <property type="term" value="F:trimethylamine monooxygenase activity"/>
    <property type="evidence" value="ECO:0007669"/>
    <property type="project" value="UniProtKB-EC"/>
</dbReference>
<comment type="cofactor">
    <cofactor evidence="1 18">
        <name>FAD</name>
        <dbReference type="ChEBI" id="CHEBI:57692"/>
    </cofactor>
</comment>
<proteinExistence type="inferred from homology"/>
<evidence type="ECO:0000256" key="12">
    <source>
        <dbReference type="ARBA" id="ARBA00023136"/>
    </source>
</evidence>
<evidence type="ECO:0000256" key="18">
    <source>
        <dbReference type="RuleBase" id="RU361177"/>
    </source>
</evidence>
<sequence length="585" mass="66674">MHWEEEGELRRTSAGEATHEGNWTHNLSESRQTRILVRHSGLAASTGRPQIIMKVAVIGAGNSGLISIKCCLDEGLEPTCYERSEDIGGLWRFTPEVESGRASIYESVVTNTSKEMMCYSDFPFPENFPNFLHNSKMLEYYKKFVEKFDLLKYIQFQTIVRSVKKHPSFSSTGQWEVTTEKNGKQDTTIFDAVLVCSGHHSDPYYPLEDFPGINTFKGEHFHSREYKNSKAFNGKRVVVVGMGNSGADIAVELSRTAAQVFLSTRRGSWVMSRVFEHGYPWDICFDTRFQNWLRNTLPTSFVIWLTEKKMNAWFDHANFGLQPRDSTQFKEPLFNDELPSRITCGYVVVKPDVTEFTETSLKFEDGTSVENIDVVIFATGYRFSFPFLDESIIKVKDNKISLYRNIFPENLEKPTLGVIGLIQPLGPIMSSSEIQARWVTRVFKGLCTLPPPDAIRKDIEKKKEIAMSRFGPRREHTIQVDYIEYLDELTTDIGCKPNILELLTKDPVLAFKIIFGPCTPAQFRLTGPGKWPIARKQIMTTWDRIMKPTKTRVVKSQDRSSMSVIFGVGGLCILALLLAVIMYKN</sequence>
<dbReference type="PRINTS" id="PR01121">
    <property type="entry name" value="FMOXYGENASE1"/>
</dbReference>
<evidence type="ECO:0000256" key="5">
    <source>
        <dbReference type="ARBA" id="ARBA00022692"/>
    </source>
</evidence>
<dbReference type="EMBL" id="WNYA01000009">
    <property type="protein sequence ID" value="KAG8555876.1"/>
    <property type="molecule type" value="Genomic_DNA"/>
</dbReference>
<evidence type="ECO:0000256" key="3">
    <source>
        <dbReference type="ARBA" id="ARBA00009183"/>
    </source>
</evidence>
<keyword evidence="9 20" id="KW-1133">Transmembrane helix</keyword>
<dbReference type="AlphaFoldDB" id="A0AAV7A8S0"/>
<comment type="caution">
    <text evidence="21">The sequence shown here is derived from an EMBL/GenBank/DDBJ whole genome shotgun (WGS) entry which is preliminary data.</text>
</comment>
<dbReference type="FunFam" id="3.50.50.60:FF:000159">
    <property type="entry name" value="Dimethylaniline monooxygenase [N-oxide-forming]"/>
    <property type="match status" value="1"/>
</dbReference>
<comment type="catalytic activity">
    <reaction evidence="14">
        <text>hypotaurine + NADH + O2 + H(+) = taurine + NAD(+) + H2O</text>
        <dbReference type="Rhea" id="RHEA:74111"/>
        <dbReference type="ChEBI" id="CHEBI:15377"/>
        <dbReference type="ChEBI" id="CHEBI:15378"/>
        <dbReference type="ChEBI" id="CHEBI:15379"/>
        <dbReference type="ChEBI" id="CHEBI:57540"/>
        <dbReference type="ChEBI" id="CHEBI:57853"/>
        <dbReference type="ChEBI" id="CHEBI:57945"/>
        <dbReference type="ChEBI" id="CHEBI:507393"/>
        <dbReference type="EC" id="1.14.13.8"/>
    </reaction>
    <physiologicalReaction direction="left-to-right" evidence="14">
        <dbReference type="Rhea" id="RHEA:74112"/>
    </physiologicalReaction>
</comment>
<keyword evidence="22" id="KW-1185">Reference proteome</keyword>
<comment type="subcellular location">
    <subcellularLocation>
        <location evidence="2">Endoplasmic reticulum membrane</location>
        <topology evidence="2">Single-pass membrane protein</topology>
    </subcellularLocation>
</comment>
<keyword evidence="8" id="KW-0521">NADP</keyword>
<dbReference type="Proteomes" id="UP000824782">
    <property type="component" value="Unassembled WGS sequence"/>
</dbReference>
<dbReference type="SUPFAM" id="SSF51905">
    <property type="entry name" value="FAD/NAD(P)-binding domain"/>
    <property type="match status" value="2"/>
</dbReference>
<dbReference type="EMBL" id="WNYA01000009">
    <property type="protein sequence ID" value="KAG8555875.1"/>
    <property type="molecule type" value="Genomic_DNA"/>
</dbReference>
<dbReference type="InterPro" id="IPR036188">
    <property type="entry name" value="FAD/NAD-bd_sf"/>
</dbReference>
<comment type="catalytic activity">
    <reaction evidence="15">
        <text>hypotaurine + NADPH + O2 + H(+) = taurine + NADP(+) + H2O</text>
        <dbReference type="Rhea" id="RHEA:69819"/>
        <dbReference type="ChEBI" id="CHEBI:15377"/>
        <dbReference type="ChEBI" id="CHEBI:15378"/>
        <dbReference type="ChEBI" id="CHEBI:15379"/>
        <dbReference type="ChEBI" id="CHEBI:57783"/>
        <dbReference type="ChEBI" id="CHEBI:57853"/>
        <dbReference type="ChEBI" id="CHEBI:58349"/>
        <dbReference type="ChEBI" id="CHEBI:507393"/>
        <dbReference type="EC" id="1.14.13.8"/>
    </reaction>
    <physiologicalReaction direction="left-to-right" evidence="15">
        <dbReference type="Rhea" id="RHEA:69820"/>
    </physiologicalReaction>
</comment>
<keyword evidence="5 20" id="KW-0812">Transmembrane</keyword>
<evidence type="ECO:0000256" key="19">
    <source>
        <dbReference type="SAM" id="MobiDB-lite"/>
    </source>
</evidence>
<dbReference type="PIRSF" id="PIRSF000332">
    <property type="entry name" value="FMO"/>
    <property type="match status" value="1"/>
</dbReference>
<dbReference type="InterPro" id="IPR020946">
    <property type="entry name" value="Flavin_mOase-like"/>
</dbReference>
<dbReference type="GO" id="GO:0004499">
    <property type="term" value="F:N,N-dimethylaniline monooxygenase activity"/>
    <property type="evidence" value="ECO:0007669"/>
    <property type="project" value="InterPro"/>
</dbReference>
<dbReference type="EC" id="1.-.-.-" evidence="18"/>
<keyword evidence="10 18" id="KW-0560">Oxidoreductase</keyword>
<evidence type="ECO:0000313" key="21">
    <source>
        <dbReference type="EMBL" id="KAG8555875.1"/>
    </source>
</evidence>
<dbReference type="Pfam" id="PF00743">
    <property type="entry name" value="FMO-like"/>
    <property type="match status" value="1"/>
</dbReference>
<dbReference type="InterPro" id="IPR000960">
    <property type="entry name" value="Flavin_mOase"/>
</dbReference>
<evidence type="ECO:0000256" key="8">
    <source>
        <dbReference type="ARBA" id="ARBA00022857"/>
    </source>
</evidence>
<evidence type="ECO:0000256" key="9">
    <source>
        <dbReference type="ARBA" id="ARBA00022989"/>
    </source>
</evidence>
<evidence type="ECO:0000256" key="11">
    <source>
        <dbReference type="ARBA" id="ARBA00023033"/>
    </source>
</evidence>
<comment type="similarity">
    <text evidence="3 18">Belongs to the FMO family.</text>
</comment>
<gene>
    <name evidence="21" type="ORF">GDO81_017849</name>
</gene>
<keyword evidence="7 18" id="KW-0274">FAD</keyword>
<dbReference type="GO" id="GO:0050660">
    <property type="term" value="F:flavin adenine dinucleotide binding"/>
    <property type="evidence" value="ECO:0007669"/>
    <property type="project" value="InterPro"/>
</dbReference>
<evidence type="ECO:0000256" key="2">
    <source>
        <dbReference type="ARBA" id="ARBA00004389"/>
    </source>
</evidence>
<dbReference type="InterPro" id="IPR002253">
    <property type="entry name" value="Flavin_mOase_1"/>
</dbReference>
<evidence type="ECO:0000256" key="7">
    <source>
        <dbReference type="ARBA" id="ARBA00022827"/>
    </source>
</evidence>
<organism evidence="21 22">
    <name type="scientific">Engystomops pustulosus</name>
    <name type="common">Tungara frog</name>
    <name type="synonym">Physalaemus pustulosus</name>
    <dbReference type="NCBI Taxonomy" id="76066"/>
    <lineage>
        <taxon>Eukaryota</taxon>
        <taxon>Metazoa</taxon>
        <taxon>Chordata</taxon>
        <taxon>Craniata</taxon>
        <taxon>Vertebrata</taxon>
        <taxon>Euteleostomi</taxon>
        <taxon>Amphibia</taxon>
        <taxon>Batrachia</taxon>
        <taxon>Anura</taxon>
        <taxon>Neobatrachia</taxon>
        <taxon>Hyloidea</taxon>
        <taxon>Leptodactylidae</taxon>
        <taxon>Leiuperinae</taxon>
        <taxon>Engystomops</taxon>
    </lineage>
</organism>
<keyword evidence="4 18" id="KW-0285">Flavoprotein</keyword>
<dbReference type="InterPro" id="IPR050346">
    <property type="entry name" value="FMO-like"/>
</dbReference>
<evidence type="ECO:0000256" key="16">
    <source>
        <dbReference type="ARBA" id="ARBA00048088"/>
    </source>
</evidence>
<dbReference type="PRINTS" id="PR00370">
    <property type="entry name" value="FMOXYGENASE"/>
</dbReference>
<evidence type="ECO:0000256" key="4">
    <source>
        <dbReference type="ARBA" id="ARBA00022630"/>
    </source>
</evidence>
<comment type="function">
    <text evidence="13">Broad spectrum monooxygenase that catalyzes the oxygenation of a wide variety of nitrogen- and sulfur-containing compounds including xenobiotics. Catalyzes the S-oxygenation of hypotaurine to produce taurine, an organic osmolyte involved in cell volume regulation as well as a variety of cytoprotective and developmental processes. In vitro, catalyzes the N-oxygenation of trimethylamine (TMA) to produce trimethylamine N-oxide (TMAO) and could therefore participate to the detoxification of this compound that is generated by the action of gut microbiota from dietary precursors such as choline, choline containing compounds, betaine or L-carnitine.</text>
</comment>
<name>A0AAV7A8S0_ENGPU</name>
<evidence type="ECO:0000256" key="17">
    <source>
        <dbReference type="ARBA" id="ARBA00049443"/>
    </source>
</evidence>
<comment type="catalytic activity">
    <reaction evidence="17">
        <text>N,N-dimethylaniline + NADPH + O2 + H(+) = N,N-dimethylaniline N-oxide + NADP(+) + H2O</text>
        <dbReference type="Rhea" id="RHEA:24468"/>
        <dbReference type="ChEBI" id="CHEBI:15377"/>
        <dbReference type="ChEBI" id="CHEBI:15378"/>
        <dbReference type="ChEBI" id="CHEBI:15379"/>
        <dbReference type="ChEBI" id="CHEBI:16269"/>
        <dbReference type="ChEBI" id="CHEBI:17735"/>
        <dbReference type="ChEBI" id="CHEBI:57783"/>
        <dbReference type="ChEBI" id="CHEBI:58349"/>
        <dbReference type="EC" id="1.14.13.8"/>
    </reaction>
    <physiologicalReaction direction="left-to-right" evidence="17">
        <dbReference type="Rhea" id="RHEA:24469"/>
    </physiologicalReaction>
</comment>
<feature type="region of interest" description="Disordered" evidence="19">
    <location>
        <begin position="1"/>
        <end position="25"/>
    </location>
</feature>
<dbReference type="Gene3D" id="3.50.50.60">
    <property type="entry name" value="FAD/NAD(P)-binding domain"/>
    <property type="match status" value="4"/>
</dbReference>
<evidence type="ECO:0000256" key="1">
    <source>
        <dbReference type="ARBA" id="ARBA00001974"/>
    </source>
</evidence>
<dbReference type="PANTHER" id="PTHR23023">
    <property type="entry name" value="DIMETHYLANILINE MONOOXYGENASE"/>
    <property type="match status" value="1"/>
</dbReference>
<feature type="transmembrane region" description="Helical" evidence="20">
    <location>
        <begin position="562"/>
        <end position="583"/>
    </location>
</feature>
<accession>A0AAV7A8S0</accession>
<reference evidence="21" key="1">
    <citation type="thesis" date="2020" institute="ProQuest LLC" country="789 East Eisenhower Parkway, Ann Arbor, MI, USA">
        <title>Comparative Genomics and Chromosome Evolution.</title>
        <authorList>
            <person name="Mudd A.B."/>
        </authorList>
    </citation>
    <scope>NUCLEOTIDE SEQUENCE</scope>
    <source>
        <strain evidence="21">237g6f4</strain>
        <tissue evidence="21">Blood</tissue>
    </source>
</reference>
<evidence type="ECO:0000256" key="20">
    <source>
        <dbReference type="SAM" id="Phobius"/>
    </source>
</evidence>
<keyword evidence="12 20" id="KW-0472">Membrane</keyword>
<evidence type="ECO:0000256" key="15">
    <source>
        <dbReference type="ARBA" id="ARBA00048041"/>
    </source>
</evidence>
<evidence type="ECO:0000256" key="6">
    <source>
        <dbReference type="ARBA" id="ARBA00022824"/>
    </source>
</evidence>
<comment type="catalytic activity">
    <reaction evidence="16">
        <text>trimethylamine + NADPH + O2 = trimethylamine N-oxide + NADP(+) + H2O</text>
        <dbReference type="Rhea" id="RHEA:31979"/>
        <dbReference type="ChEBI" id="CHEBI:15377"/>
        <dbReference type="ChEBI" id="CHEBI:15379"/>
        <dbReference type="ChEBI" id="CHEBI:15724"/>
        <dbReference type="ChEBI" id="CHEBI:57783"/>
        <dbReference type="ChEBI" id="CHEBI:58349"/>
        <dbReference type="ChEBI" id="CHEBI:58389"/>
        <dbReference type="EC" id="1.14.13.148"/>
    </reaction>
    <physiologicalReaction direction="left-to-right" evidence="16">
        <dbReference type="Rhea" id="RHEA:31980"/>
    </physiologicalReaction>
</comment>
<keyword evidence="6" id="KW-0256">Endoplasmic reticulum</keyword>
<evidence type="ECO:0000256" key="14">
    <source>
        <dbReference type="ARBA" id="ARBA00047338"/>
    </source>
</evidence>
<evidence type="ECO:0000313" key="22">
    <source>
        <dbReference type="Proteomes" id="UP000824782"/>
    </source>
</evidence>
<feature type="compositionally biased region" description="Basic and acidic residues" evidence="19">
    <location>
        <begin position="1"/>
        <end position="19"/>
    </location>
</feature>
<keyword evidence="11 18" id="KW-0503">Monooxygenase</keyword>
<evidence type="ECO:0000256" key="13">
    <source>
        <dbReference type="ARBA" id="ARBA00045957"/>
    </source>
</evidence>